<dbReference type="AlphaFoldDB" id="A0A6B0S1Z8"/>
<sequence length="91" mass="10011">MALTIMRASGRRNETFLEPPGPDWRPLMETLNSPQVTRHLLLVTFSSSSLAMLLGPIAFLFSTNLAAAPPDGGPRLPLLLQFRHRSALLCL</sequence>
<protein>
    <submittedName>
        <fullName evidence="2">Uncharacterized protein</fullName>
    </submittedName>
</protein>
<proteinExistence type="predicted"/>
<name>A0A6B0S1Z8_9CETA</name>
<keyword evidence="1" id="KW-0472">Membrane</keyword>
<dbReference type="EMBL" id="VBQZ03000151">
    <property type="protein sequence ID" value="MXQ96035.1"/>
    <property type="molecule type" value="Genomic_DNA"/>
</dbReference>
<feature type="transmembrane region" description="Helical" evidence="1">
    <location>
        <begin position="40"/>
        <end position="61"/>
    </location>
</feature>
<keyword evidence="3" id="KW-1185">Reference proteome</keyword>
<keyword evidence="1" id="KW-1133">Transmembrane helix</keyword>
<reference evidence="2" key="1">
    <citation type="submission" date="2019-10" db="EMBL/GenBank/DDBJ databases">
        <title>The sequence and de novo assembly of the wild yak genome.</title>
        <authorList>
            <person name="Liu Y."/>
        </authorList>
    </citation>
    <scope>NUCLEOTIDE SEQUENCE [LARGE SCALE GENOMIC DNA]</scope>
    <source>
        <strain evidence="2">WY2019</strain>
    </source>
</reference>
<comment type="caution">
    <text evidence="2">The sequence shown here is derived from an EMBL/GenBank/DDBJ whole genome shotgun (WGS) entry which is preliminary data.</text>
</comment>
<organism evidence="2 3">
    <name type="scientific">Bos mutus</name>
    <name type="common">wild yak</name>
    <dbReference type="NCBI Taxonomy" id="72004"/>
    <lineage>
        <taxon>Eukaryota</taxon>
        <taxon>Metazoa</taxon>
        <taxon>Chordata</taxon>
        <taxon>Craniata</taxon>
        <taxon>Vertebrata</taxon>
        <taxon>Euteleostomi</taxon>
        <taxon>Mammalia</taxon>
        <taxon>Eutheria</taxon>
        <taxon>Laurasiatheria</taxon>
        <taxon>Artiodactyla</taxon>
        <taxon>Ruminantia</taxon>
        <taxon>Pecora</taxon>
        <taxon>Bovidae</taxon>
        <taxon>Bovinae</taxon>
        <taxon>Bos</taxon>
    </lineage>
</organism>
<evidence type="ECO:0000256" key="1">
    <source>
        <dbReference type="SAM" id="Phobius"/>
    </source>
</evidence>
<accession>A0A6B0S1Z8</accession>
<evidence type="ECO:0000313" key="3">
    <source>
        <dbReference type="Proteomes" id="UP000322234"/>
    </source>
</evidence>
<dbReference type="Proteomes" id="UP000322234">
    <property type="component" value="Unassembled WGS sequence"/>
</dbReference>
<evidence type="ECO:0000313" key="2">
    <source>
        <dbReference type="EMBL" id="MXQ96035.1"/>
    </source>
</evidence>
<keyword evidence="1" id="KW-0812">Transmembrane</keyword>
<gene>
    <name evidence="2" type="ORF">E5288_WYG022218</name>
</gene>